<accession>A0AB39HGX4</accession>
<dbReference type="InterPro" id="IPR002797">
    <property type="entry name" value="Polysacc_synth"/>
</dbReference>
<feature type="transmembrane region" description="Helical" evidence="6">
    <location>
        <begin position="475"/>
        <end position="497"/>
    </location>
</feature>
<dbReference type="EMBL" id="CP162599">
    <property type="protein sequence ID" value="XDK31456.1"/>
    <property type="molecule type" value="Genomic_DNA"/>
</dbReference>
<dbReference type="InterPro" id="IPR050833">
    <property type="entry name" value="Poly_Biosynth_Transport"/>
</dbReference>
<feature type="transmembrane region" description="Helical" evidence="6">
    <location>
        <begin position="325"/>
        <end position="349"/>
    </location>
</feature>
<feature type="transmembrane region" description="Helical" evidence="6">
    <location>
        <begin position="355"/>
        <end position="375"/>
    </location>
</feature>
<dbReference type="CDD" id="cd13124">
    <property type="entry name" value="MATE_SpoVB_like"/>
    <property type="match status" value="1"/>
</dbReference>
<comment type="subcellular location">
    <subcellularLocation>
        <location evidence="1">Cell membrane</location>
        <topology evidence="1">Multi-pass membrane protein</topology>
    </subcellularLocation>
</comment>
<dbReference type="InterPro" id="IPR014249">
    <property type="entry name" value="Spore_V_B"/>
</dbReference>
<dbReference type="NCBIfam" id="TIGR02900">
    <property type="entry name" value="spore_V_B"/>
    <property type="match status" value="1"/>
</dbReference>
<dbReference type="PIRSF" id="PIRSF038958">
    <property type="entry name" value="PG_synth_SpoVB"/>
    <property type="match status" value="1"/>
</dbReference>
<feature type="transmembrane region" description="Helical" evidence="6">
    <location>
        <begin position="154"/>
        <end position="175"/>
    </location>
</feature>
<dbReference type="GO" id="GO:0005886">
    <property type="term" value="C:plasma membrane"/>
    <property type="evidence" value="ECO:0007669"/>
    <property type="project" value="UniProtKB-SubCell"/>
</dbReference>
<evidence type="ECO:0000313" key="7">
    <source>
        <dbReference type="EMBL" id="XDK31456.1"/>
    </source>
</evidence>
<feature type="transmembrane region" description="Helical" evidence="6">
    <location>
        <begin position="387"/>
        <end position="405"/>
    </location>
</feature>
<reference evidence="7" key="1">
    <citation type="submission" date="2024-07" db="EMBL/GenBank/DDBJ databases">
        <title>Halotolerant mesophilic bacterium Ornithinibacillus sp. 4-3, sp. nov., isolated from soil.</title>
        <authorList>
            <person name="Sidarenka A.V."/>
            <person name="Guliayeva D.E."/>
            <person name="Leanovich S.I."/>
            <person name="Hileuskaya K.S."/>
            <person name="Akhremchuk A.E."/>
            <person name="Sikolenko M.A."/>
            <person name="Valentovich L.N."/>
        </authorList>
    </citation>
    <scope>NUCLEOTIDE SEQUENCE</scope>
    <source>
        <strain evidence="7">4-3</strain>
    </source>
</reference>
<evidence type="ECO:0000256" key="6">
    <source>
        <dbReference type="SAM" id="Phobius"/>
    </source>
</evidence>
<sequence>MSKQSFLYGTIILIIAGLFTRFLGFVNRIVVARLIGEEGVGIYMMTIPTLMLLITLTQIGLPVAIAKFVAEAEANNDSLKIRNILTISLFLTGILSIIFSIGLFFISPWLANLLNEERTMLTLMFISPIIPIIAVSSILKGYFQGKQNMKPQSISVVVEQIIRISCVALFIKLLLPYGIEYAAAGAMVSVLLGELGSLLYLVYCYKKEKFPLFTASHRQEKNSKRTVMNELFSIAIPTTGSRLIGSFSAFLEPILIAQCMAIAGYSAMVTTKLYGELTGFVMPLLLLPTFITFSLSIALVPSIAEAEAKQNHSLIHYRIHQSIRISFASGALATIVFTLFPANLLHFMYGKTEASYLLLFLSPFFLFLYIQAPLQAALQALNIAKQAMWNSIIGVIIKLALLILLTSQERFGMMGVAISIATSVILVTLLHLFTLYKEINFKIAKVDIVKMLTLLIITYYVGVFLKSLYSMDQLPLIAFIILLSILSLLYFLLLFLLRFITMEELRQIPWINKWLPS</sequence>
<feature type="transmembrane region" description="Helical" evidence="6">
    <location>
        <begin position="181"/>
        <end position="203"/>
    </location>
</feature>
<feature type="transmembrane region" description="Helical" evidence="6">
    <location>
        <begin position="123"/>
        <end position="142"/>
    </location>
</feature>
<evidence type="ECO:0000256" key="1">
    <source>
        <dbReference type="ARBA" id="ARBA00004651"/>
    </source>
</evidence>
<feature type="transmembrane region" description="Helical" evidence="6">
    <location>
        <begin position="411"/>
        <end position="436"/>
    </location>
</feature>
<feature type="transmembrane region" description="Helical" evidence="6">
    <location>
        <begin position="87"/>
        <end position="111"/>
    </location>
</feature>
<evidence type="ECO:0000256" key="2">
    <source>
        <dbReference type="ARBA" id="ARBA00022475"/>
    </source>
</evidence>
<evidence type="ECO:0000256" key="4">
    <source>
        <dbReference type="ARBA" id="ARBA00022989"/>
    </source>
</evidence>
<dbReference type="AlphaFoldDB" id="A0AB39HGX4"/>
<keyword evidence="4 6" id="KW-1133">Transmembrane helix</keyword>
<evidence type="ECO:0000256" key="3">
    <source>
        <dbReference type="ARBA" id="ARBA00022692"/>
    </source>
</evidence>
<feature type="transmembrane region" description="Helical" evidence="6">
    <location>
        <begin position="7"/>
        <end position="30"/>
    </location>
</feature>
<feature type="transmembrane region" description="Helical" evidence="6">
    <location>
        <begin position="249"/>
        <end position="268"/>
    </location>
</feature>
<feature type="transmembrane region" description="Helical" evidence="6">
    <location>
        <begin position="280"/>
        <end position="304"/>
    </location>
</feature>
<keyword evidence="3 6" id="KW-0812">Transmembrane</keyword>
<evidence type="ECO:0000256" key="5">
    <source>
        <dbReference type="ARBA" id="ARBA00023136"/>
    </source>
</evidence>
<dbReference type="InterPro" id="IPR024923">
    <property type="entry name" value="PG_synth_SpoVB"/>
</dbReference>
<dbReference type="PANTHER" id="PTHR30250:SF24">
    <property type="entry name" value="STAGE V SPORULATION PROTEIN B"/>
    <property type="match status" value="1"/>
</dbReference>
<proteinExistence type="predicted"/>
<organism evidence="7">
    <name type="scientific">Ornithinibacillus sp. 4-3</name>
    <dbReference type="NCBI Taxonomy" id="3231488"/>
    <lineage>
        <taxon>Bacteria</taxon>
        <taxon>Bacillati</taxon>
        <taxon>Bacillota</taxon>
        <taxon>Bacilli</taxon>
        <taxon>Bacillales</taxon>
        <taxon>Bacillaceae</taxon>
        <taxon>Ornithinibacillus</taxon>
    </lineage>
</organism>
<gene>
    <name evidence="7" type="primary">spoVB</name>
    <name evidence="7" type="ORF">AB4Y30_10490</name>
</gene>
<dbReference type="PANTHER" id="PTHR30250">
    <property type="entry name" value="PST FAMILY PREDICTED COLANIC ACID TRANSPORTER"/>
    <property type="match status" value="1"/>
</dbReference>
<protein>
    <submittedName>
        <fullName evidence="7">Stage V sporulation protein B</fullName>
    </submittedName>
</protein>
<keyword evidence="5 6" id="KW-0472">Membrane</keyword>
<dbReference type="Pfam" id="PF01943">
    <property type="entry name" value="Polysacc_synt"/>
    <property type="match status" value="1"/>
</dbReference>
<name>A0AB39HGX4_9BACI</name>
<keyword evidence="2" id="KW-1003">Cell membrane</keyword>
<dbReference type="RefSeq" id="WP_368652183.1">
    <property type="nucleotide sequence ID" value="NZ_CP162599.1"/>
</dbReference>
<feature type="transmembrane region" description="Helical" evidence="6">
    <location>
        <begin position="448"/>
        <end position="469"/>
    </location>
</feature>
<feature type="transmembrane region" description="Helical" evidence="6">
    <location>
        <begin position="42"/>
        <end position="66"/>
    </location>
</feature>